<dbReference type="GO" id="GO:0016491">
    <property type="term" value="F:oxidoreductase activity"/>
    <property type="evidence" value="ECO:0007669"/>
    <property type="project" value="UniProtKB-KW"/>
</dbReference>
<evidence type="ECO:0000256" key="5">
    <source>
        <dbReference type="ARBA" id="ARBA00023002"/>
    </source>
</evidence>
<feature type="compositionally biased region" description="Low complexity" evidence="8">
    <location>
        <begin position="458"/>
        <end position="473"/>
    </location>
</feature>
<dbReference type="InterPro" id="IPR006963">
    <property type="entry name" value="Mopterin_OxRdtase_4Fe-4S_dom"/>
</dbReference>
<keyword evidence="4" id="KW-0732">Signal</keyword>
<evidence type="ECO:0000256" key="7">
    <source>
        <dbReference type="ARBA" id="ARBA00023014"/>
    </source>
</evidence>
<dbReference type="PROSITE" id="PS51669">
    <property type="entry name" value="4FE4S_MOW_BIS_MGD"/>
    <property type="match status" value="1"/>
</dbReference>
<keyword evidence="6" id="KW-0408">Iron</keyword>
<dbReference type="PROSITE" id="PS51318">
    <property type="entry name" value="TAT"/>
    <property type="match status" value="1"/>
</dbReference>
<dbReference type="InterPro" id="IPR006656">
    <property type="entry name" value="Mopterin_OxRdtase"/>
</dbReference>
<feature type="compositionally biased region" description="Basic residues" evidence="8">
    <location>
        <begin position="448"/>
        <end position="457"/>
    </location>
</feature>
<dbReference type="InterPro" id="IPR050612">
    <property type="entry name" value="Prok_Mopterin_Oxidored"/>
</dbReference>
<dbReference type="GO" id="GO:0051539">
    <property type="term" value="F:4 iron, 4 sulfur cluster binding"/>
    <property type="evidence" value="ECO:0007669"/>
    <property type="project" value="UniProtKB-KW"/>
</dbReference>
<protein>
    <submittedName>
        <fullName evidence="10">Twin-arginine translocation signal domain-containing protein</fullName>
    </submittedName>
</protein>
<dbReference type="InterPro" id="IPR019546">
    <property type="entry name" value="TAT_signal_bac_arc"/>
</dbReference>
<dbReference type="Gene3D" id="3.40.50.740">
    <property type="match status" value="1"/>
</dbReference>
<evidence type="ECO:0000256" key="4">
    <source>
        <dbReference type="ARBA" id="ARBA00022729"/>
    </source>
</evidence>
<keyword evidence="1" id="KW-0004">4Fe-4S</keyword>
<gene>
    <name evidence="10" type="ORF">E6K72_01510</name>
</gene>
<dbReference type="SUPFAM" id="SSF53706">
    <property type="entry name" value="Formate dehydrogenase/DMSO reductase, domains 1-3"/>
    <property type="match status" value="1"/>
</dbReference>
<accession>A0A538T7I4</accession>
<dbReference type="Gene3D" id="2.20.25.90">
    <property type="entry name" value="ADC-like domains"/>
    <property type="match status" value="1"/>
</dbReference>
<feature type="region of interest" description="Disordered" evidence="8">
    <location>
        <begin position="442"/>
        <end position="476"/>
    </location>
</feature>
<evidence type="ECO:0000256" key="8">
    <source>
        <dbReference type="SAM" id="MobiDB-lite"/>
    </source>
</evidence>
<dbReference type="EMBL" id="VBOS01000044">
    <property type="protein sequence ID" value="TMQ59579.1"/>
    <property type="molecule type" value="Genomic_DNA"/>
</dbReference>
<evidence type="ECO:0000256" key="6">
    <source>
        <dbReference type="ARBA" id="ARBA00023004"/>
    </source>
</evidence>
<dbReference type="NCBIfam" id="TIGR01409">
    <property type="entry name" value="TAT_signal_seq"/>
    <property type="match status" value="1"/>
</dbReference>
<dbReference type="Proteomes" id="UP000317716">
    <property type="component" value="Unassembled WGS sequence"/>
</dbReference>
<keyword evidence="5" id="KW-0560">Oxidoreductase</keyword>
<dbReference type="Pfam" id="PF04879">
    <property type="entry name" value="Molybdop_Fe4S4"/>
    <property type="match status" value="1"/>
</dbReference>
<feature type="domain" description="4Fe-4S Mo/W bis-MGD-type" evidence="9">
    <location>
        <begin position="50"/>
        <end position="106"/>
    </location>
</feature>
<dbReference type="InterPro" id="IPR006311">
    <property type="entry name" value="TAT_signal"/>
</dbReference>
<dbReference type="PANTHER" id="PTHR43742">
    <property type="entry name" value="TRIMETHYLAMINE-N-OXIDE REDUCTASE"/>
    <property type="match status" value="1"/>
</dbReference>
<reference evidence="10 11" key="1">
    <citation type="journal article" date="2019" name="Nat. Microbiol.">
        <title>Mediterranean grassland soil C-N compound turnover is dependent on rainfall and depth, and is mediated by genomically divergent microorganisms.</title>
        <authorList>
            <person name="Diamond S."/>
            <person name="Andeer P.F."/>
            <person name="Li Z."/>
            <person name="Crits-Christoph A."/>
            <person name="Burstein D."/>
            <person name="Anantharaman K."/>
            <person name="Lane K.R."/>
            <person name="Thomas B.C."/>
            <person name="Pan C."/>
            <person name="Northen T.R."/>
            <person name="Banfield J.F."/>
        </authorList>
    </citation>
    <scope>NUCLEOTIDE SEQUENCE [LARGE SCALE GENOMIC DNA]</scope>
    <source>
        <strain evidence="10">WS_2</strain>
    </source>
</reference>
<dbReference type="Pfam" id="PF00384">
    <property type="entry name" value="Molybdopterin"/>
    <property type="match status" value="1"/>
</dbReference>
<dbReference type="Gene3D" id="3.40.228.10">
    <property type="entry name" value="Dimethylsulfoxide Reductase, domain 2"/>
    <property type="match status" value="1"/>
</dbReference>
<evidence type="ECO:0000313" key="11">
    <source>
        <dbReference type="Proteomes" id="UP000317716"/>
    </source>
</evidence>
<dbReference type="SMART" id="SM00926">
    <property type="entry name" value="Molybdop_Fe4S4"/>
    <property type="match status" value="1"/>
</dbReference>
<feature type="region of interest" description="Disordered" evidence="8">
    <location>
        <begin position="513"/>
        <end position="589"/>
    </location>
</feature>
<keyword evidence="7" id="KW-0411">Iron-sulfur</keyword>
<keyword evidence="2" id="KW-0500">Molybdenum</keyword>
<evidence type="ECO:0000256" key="2">
    <source>
        <dbReference type="ARBA" id="ARBA00022505"/>
    </source>
</evidence>
<evidence type="ECO:0000256" key="3">
    <source>
        <dbReference type="ARBA" id="ARBA00022723"/>
    </source>
</evidence>
<dbReference type="AlphaFoldDB" id="A0A538T7I4"/>
<proteinExistence type="predicted"/>
<organism evidence="10 11">
    <name type="scientific">Eiseniibacteriota bacterium</name>
    <dbReference type="NCBI Taxonomy" id="2212470"/>
    <lineage>
        <taxon>Bacteria</taxon>
        <taxon>Candidatus Eiseniibacteriota</taxon>
    </lineage>
</organism>
<evidence type="ECO:0000259" key="9">
    <source>
        <dbReference type="PROSITE" id="PS51669"/>
    </source>
</evidence>
<evidence type="ECO:0000313" key="10">
    <source>
        <dbReference type="EMBL" id="TMQ59579.1"/>
    </source>
</evidence>
<dbReference type="PANTHER" id="PTHR43742:SF9">
    <property type="entry name" value="TETRATHIONATE REDUCTASE SUBUNIT A"/>
    <property type="match status" value="1"/>
</dbReference>
<name>A0A538T7I4_UNCEI</name>
<keyword evidence="3" id="KW-0479">Metal-binding</keyword>
<sequence length="589" mass="62021">MSDSIVFDRRDFLKLVGIGVAGAASGCASPPAEKWIPYLVAPTDILPGVPYWYASTCRECPAGCGVLVKAREGRAIKIEGNPDHPVNAGGLCPRGQAALQGLYDPDRVKSPQVRENGAWKPISWDDALKLAGEKLGEASRGSRGIALVTDHATGSLGALAAEWAAAAHATHLVYEPFAHESLREASRRTFGRGEVPRYDFASARMIVSFGADFLETWISPAGFARGFAQARAGSSPARFVAVEPRLSLTGANADEWIACPPGTEMALALGMSRVILEQQLGPVVPEHGALLGSLAAFAPESVEKQTGVPAAKVAALAKEFAQASPGLAVGGGIAAQGEAATALHAAVNLLNYVAGNVGRTVRFGRVPNFDAVAGFGEVQRLIAAMGAGKVEALIVQGANPAYGVPAWAGFAAAMDKVIFKIAITEAWDETASSCDWCSPRPRSSRCSTPRRRGRRCSRWPAARGSSARGPRAGWTTSRRAGSRCISAWGAARTSKRSGASRCRRVACGKRSLHPPCAGARPRRSRPPSPRGRAAQLSCSTPRLRFTTGAGPTSRGSRSFPIPRPRRCGDRGSRSIPRPPPGSGWRWATA</sequence>
<comment type="caution">
    <text evidence="10">The sequence shown here is derived from an EMBL/GenBank/DDBJ whole genome shotgun (WGS) entry which is preliminary data.</text>
</comment>
<dbReference type="GO" id="GO:0046872">
    <property type="term" value="F:metal ion binding"/>
    <property type="evidence" value="ECO:0007669"/>
    <property type="project" value="UniProtKB-KW"/>
</dbReference>
<evidence type="ECO:0000256" key="1">
    <source>
        <dbReference type="ARBA" id="ARBA00022485"/>
    </source>
</evidence>